<organism evidence="5 6">
    <name type="scientific">Thamnophis sirtalis</name>
    <dbReference type="NCBI Taxonomy" id="35019"/>
    <lineage>
        <taxon>Eukaryota</taxon>
        <taxon>Metazoa</taxon>
        <taxon>Chordata</taxon>
        <taxon>Craniata</taxon>
        <taxon>Vertebrata</taxon>
        <taxon>Euteleostomi</taxon>
        <taxon>Lepidosauria</taxon>
        <taxon>Squamata</taxon>
        <taxon>Bifurcata</taxon>
        <taxon>Unidentata</taxon>
        <taxon>Episquamata</taxon>
        <taxon>Toxicofera</taxon>
        <taxon>Serpentes</taxon>
        <taxon>Colubroidea</taxon>
        <taxon>Colubridae</taxon>
        <taxon>Natricinae</taxon>
        <taxon>Thamnophis</taxon>
    </lineage>
</organism>
<dbReference type="GeneID" id="106551254"/>
<evidence type="ECO:0000256" key="2">
    <source>
        <dbReference type="ARBA" id="ARBA00022801"/>
    </source>
</evidence>
<feature type="domain" description="Helicase ATP-binding" evidence="4">
    <location>
        <begin position="1"/>
        <end position="112"/>
    </location>
</feature>
<dbReference type="GO" id="GO:0006281">
    <property type="term" value="P:DNA repair"/>
    <property type="evidence" value="ECO:0007669"/>
    <property type="project" value="TreeGrafter"/>
</dbReference>
<keyword evidence="2" id="KW-0378">Hydrolase</keyword>
<dbReference type="Gene3D" id="3.40.50.10810">
    <property type="entry name" value="Tandem AAA-ATPase domain"/>
    <property type="match status" value="1"/>
</dbReference>
<evidence type="ECO:0000259" key="4">
    <source>
        <dbReference type="PROSITE" id="PS51192"/>
    </source>
</evidence>
<name>A0A6I9YKW2_9SAUR</name>
<dbReference type="GO" id="GO:0016787">
    <property type="term" value="F:hydrolase activity"/>
    <property type="evidence" value="ECO:0007669"/>
    <property type="project" value="UniProtKB-KW"/>
</dbReference>
<dbReference type="PROSITE" id="PS00690">
    <property type="entry name" value="DEAH_ATP_HELICASE"/>
    <property type="match status" value="1"/>
</dbReference>
<dbReference type="GO" id="GO:0008094">
    <property type="term" value="F:ATP-dependent activity, acting on DNA"/>
    <property type="evidence" value="ECO:0007669"/>
    <property type="project" value="TreeGrafter"/>
</dbReference>
<evidence type="ECO:0000313" key="6">
    <source>
        <dbReference type="RefSeq" id="XP_013924781.1"/>
    </source>
</evidence>
<proteinExistence type="predicted"/>
<evidence type="ECO:0000256" key="1">
    <source>
        <dbReference type="ARBA" id="ARBA00022741"/>
    </source>
</evidence>
<keyword evidence="1" id="KW-0547">Nucleotide-binding</keyword>
<keyword evidence="5" id="KW-1185">Reference proteome</keyword>
<dbReference type="GO" id="GO:0005524">
    <property type="term" value="F:ATP binding"/>
    <property type="evidence" value="ECO:0007669"/>
    <property type="project" value="UniProtKB-KW"/>
</dbReference>
<reference evidence="6" key="1">
    <citation type="submission" date="2025-08" db="UniProtKB">
        <authorList>
            <consortium name="RefSeq"/>
        </authorList>
    </citation>
    <scope>IDENTIFICATION</scope>
    <source>
        <tissue evidence="6">Skeletal muscle</tissue>
    </source>
</reference>
<dbReference type="InterPro" id="IPR038718">
    <property type="entry name" value="SNF2-like_sf"/>
</dbReference>
<dbReference type="KEGG" id="tsr:106551254"/>
<gene>
    <name evidence="6" type="primary">LOC106551254</name>
</gene>
<dbReference type="InterPro" id="IPR002464">
    <property type="entry name" value="DNA/RNA_helicase_DEAH_CS"/>
</dbReference>
<dbReference type="AlphaFoldDB" id="A0A6I9YKW2"/>
<dbReference type="InterPro" id="IPR000330">
    <property type="entry name" value="SNF2_N"/>
</dbReference>
<dbReference type="PANTHER" id="PTHR45626:SF50">
    <property type="entry name" value="TRANSCRIPTION TERMINATION FACTOR 2"/>
    <property type="match status" value="1"/>
</dbReference>
<evidence type="ECO:0000256" key="3">
    <source>
        <dbReference type="ARBA" id="ARBA00022840"/>
    </source>
</evidence>
<dbReference type="InterPro" id="IPR050628">
    <property type="entry name" value="SNF2_RAD54_helicase_TF"/>
</dbReference>
<dbReference type="InterPro" id="IPR014001">
    <property type="entry name" value="Helicase_ATP-bd"/>
</dbReference>
<dbReference type="GO" id="GO:0005634">
    <property type="term" value="C:nucleus"/>
    <property type="evidence" value="ECO:0007669"/>
    <property type="project" value="TreeGrafter"/>
</dbReference>
<dbReference type="OrthoDB" id="423559at2759"/>
<keyword evidence="3" id="KW-0067">ATP-binding</keyword>
<dbReference type="Proteomes" id="UP000504617">
    <property type="component" value="Unplaced"/>
</dbReference>
<protein>
    <submittedName>
        <fullName evidence="6">Transcription termination factor 2-like</fullName>
    </submittedName>
</protein>
<dbReference type="InterPro" id="IPR027417">
    <property type="entry name" value="P-loop_NTPase"/>
</dbReference>
<dbReference type="PROSITE" id="PS51192">
    <property type="entry name" value="HELICASE_ATP_BIND_1"/>
    <property type="match status" value="1"/>
</dbReference>
<dbReference type="PANTHER" id="PTHR45626">
    <property type="entry name" value="TRANSCRIPTION TERMINATION FACTOR 2-RELATED"/>
    <property type="match status" value="1"/>
</dbReference>
<evidence type="ECO:0000313" key="5">
    <source>
        <dbReference type="Proteomes" id="UP000504617"/>
    </source>
</evidence>
<accession>A0A6I9YKW2</accession>
<dbReference type="RefSeq" id="XP_013924781.1">
    <property type="nucleotide sequence ID" value="XM_014069306.1"/>
</dbReference>
<dbReference type="SUPFAM" id="SSF52540">
    <property type="entry name" value="P-loop containing nucleoside triphosphate hydrolases"/>
    <property type="match status" value="1"/>
</dbReference>
<sequence length="112" mass="12457">MPDFLLTISPCLCSLSQNEIVITTYSILAKEIPVQKKEVDVAEDCVVQDKSLPFCPLACIRWARIILDEAHNIKNPKVQASIGACKLRATARWAVTGTPIQNNLLDMYSLLK</sequence>
<dbReference type="Pfam" id="PF00176">
    <property type="entry name" value="SNF2-rel_dom"/>
    <property type="match status" value="1"/>
</dbReference>